<proteinExistence type="inferred from homology"/>
<dbReference type="Pfam" id="PF03763">
    <property type="entry name" value="Remorin_C"/>
    <property type="match status" value="1"/>
</dbReference>
<feature type="compositionally biased region" description="Pro residues" evidence="2">
    <location>
        <begin position="200"/>
        <end position="210"/>
    </location>
</feature>
<organism evidence="4 5">
    <name type="scientific">Olea europaea subsp. europaea</name>
    <dbReference type="NCBI Taxonomy" id="158383"/>
    <lineage>
        <taxon>Eukaryota</taxon>
        <taxon>Viridiplantae</taxon>
        <taxon>Streptophyta</taxon>
        <taxon>Embryophyta</taxon>
        <taxon>Tracheophyta</taxon>
        <taxon>Spermatophyta</taxon>
        <taxon>Magnoliopsida</taxon>
        <taxon>eudicotyledons</taxon>
        <taxon>Gunneridae</taxon>
        <taxon>Pentapetalae</taxon>
        <taxon>asterids</taxon>
        <taxon>lamiids</taxon>
        <taxon>Lamiales</taxon>
        <taxon>Oleaceae</taxon>
        <taxon>Oleeae</taxon>
        <taxon>Olea</taxon>
    </lineage>
</organism>
<sequence length="333" mass="38472">MENLIRQSRLRYSDTGKEHKEESSSARDRKISPQKSQSFQGEKKRSESWLRRQFSRQMSWDRDFTENILAYTTAVAAAAFAVHSLEESRIWDQNKTAAYGPEHAPSTRTKDAAEVRGILRKRTVSFSDQDARMPGKEVVSAPSFEKKPTFVDSLPEKSVPRKAVEPSQPMEPTRTRSKEPERVVETQTSSKKPEIVVPKPELPPPTPSTPHPVETKAQYSPGPRDTMADAWEKAEMVRIEERYEKMRTRIQTWESKRMEKARRRLEKTENELSDKKRRKANERYRSDIARIQEIAAGAREQAKDNRRNEEFKVKAKANKIRATGKLPPTCLCF</sequence>
<dbReference type="OrthoDB" id="1879425at2759"/>
<feature type="compositionally biased region" description="Basic and acidic residues" evidence="2">
    <location>
        <begin position="173"/>
        <end position="184"/>
    </location>
</feature>
<feature type="domain" description="Remorin C-terminal" evidence="3">
    <location>
        <begin position="225"/>
        <end position="328"/>
    </location>
</feature>
<reference evidence="4 5" key="1">
    <citation type="submission" date="2019-12" db="EMBL/GenBank/DDBJ databases">
        <authorList>
            <person name="Alioto T."/>
            <person name="Alioto T."/>
            <person name="Gomez Garrido J."/>
        </authorList>
    </citation>
    <scope>NUCLEOTIDE SEQUENCE [LARGE SCALE GENOMIC DNA]</scope>
</reference>
<dbReference type="EMBL" id="CACTIH010009226">
    <property type="protein sequence ID" value="CAA3027879.1"/>
    <property type="molecule type" value="Genomic_DNA"/>
</dbReference>
<feature type="region of interest" description="Disordered" evidence="2">
    <location>
        <begin position="1"/>
        <end position="48"/>
    </location>
</feature>
<feature type="compositionally biased region" description="Basic and acidic residues" evidence="2">
    <location>
        <begin position="11"/>
        <end position="31"/>
    </location>
</feature>
<dbReference type="InterPro" id="IPR005516">
    <property type="entry name" value="Remorin_C"/>
</dbReference>
<feature type="compositionally biased region" description="Basic and acidic residues" evidence="2">
    <location>
        <begin position="148"/>
        <end position="164"/>
    </location>
</feature>
<gene>
    <name evidence="4" type="ORF">OLEA9_A060525</name>
</gene>
<dbReference type="Gramene" id="OE9A060525T3">
    <property type="protein sequence ID" value="OE9A060525C3"/>
    <property type="gene ID" value="OE9A060525"/>
</dbReference>
<feature type="region of interest" description="Disordered" evidence="2">
    <location>
        <begin position="256"/>
        <end position="284"/>
    </location>
</feature>
<protein>
    <recommendedName>
        <fullName evidence="3">Remorin C-terminal domain-containing protein</fullName>
    </recommendedName>
</protein>
<accession>A0A8S0VBZ6</accession>
<keyword evidence="5" id="KW-1185">Reference proteome</keyword>
<dbReference type="PANTHER" id="PTHR31471">
    <property type="entry name" value="OS02G0116800 PROTEIN"/>
    <property type="match status" value="1"/>
</dbReference>
<comment type="similarity">
    <text evidence="1">Belongs to the remorin family.</text>
</comment>
<dbReference type="AlphaFoldDB" id="A0A8S0VBZ6"/>
<dbReference type="PANTHER" id="PTHR31471:SF51">
    <property type="entry name" value="REMORIN FAMILY PROTEIN"/>
    <property type="match status" value="1"/>
</dbReference>
<comment type="caution">
    <text evidence="4">The sequence shown here is derived from an EMBL/GenBank/DDBJ whole genome shotgun (WGS) entry which is preliminary data.</text>
</comment>
<name>A0A8S0VBZ6_OLEEU</name>
<evidence type="ECO:0000259" key="3">
    <source>
        <dbReference type="Pfam" id="PF03763"/>
    </source>
</evidence>
<evidence type="ECO:0000313" key="4">
    <source>
        <dbReference type="EMBL" id="CAA3027879.1"/>
    </source>
</evidence>
<dbReference type="Proteomes" id="UP000594638">
    <property type="component" value="Unassembled WGS sequence"/>
</dbReference>
<evidence type="ECO:0000256" key="1">
    <source>
        <dbReference type="ARBA" id="ARBA00005711"/>
    </source>
</evidence>
<feature type="region of interest" description="Disordered" evidence="2">
    <location>
        <begin position="148"/>
        <end position="226"/>
    </location>
</feature>
<evidence type="ECO:0000256" key="2">
    <source>
        <dbReference type="SAM" id="MobiDB-lite"/>
    </source>
</evidence>
<evidence type="ECO:0000313" key="5">
    <source>
        <dbReference type="Proteomes" id="UP000594638"/>
    </source>
</evidence>